<dbReference type="EMBL" id="UYSL01020244">
    <property type="protein sequence ID" value="VDL73628.1"/>
    <property type="molecule type" value="Genomic_DNA"/>
</dbReference>
<evidence type="ECO:0000256" key="2">
    <source>
        <dbReference type="SAM" id="Phobius"/>
    </source>
</evidence>
<keyword evidence="2" id="KW-0812">Transmembrane</keyword>
<proteinExistence type="predicted"/>
<evidence type="ECO:0000313" key="3">
    <source>
        <dbReference type="EMBL" id="VDL73628.1"/>
    </source>
</evidence>
<keyword evidence="2" id="KW-1133">Transmembrane helix</keyword>
<feature type="region of interest" description="Disordered" evidence="1">
    <location>
        <begin position="291"/>
        <end position="426"/>
    </location>
</feature>
<evidence type="ECO:0000313" key="4">
    <source>
        <dbReference type="Proteomes" id="UP000271162"/>
    </source>
</evidence>
<organism evidence="5">
    <name type="scientific">Nippostrongylus brasiliensis</name>
    <name type="common">Rat hookworm</name>
    <dbReference type="NCBI Taxonomy" id="27835"/>
    <lineage>
        <taxon>Eukaryota</taxon>
        <taxon>Metazoa</taxon>
        <taxon>Ecdysozoa</taxon>
        <taxon>Nematoda</taxon>
        <taxon>Chromadorea</taxon>
        <taxon>Rhabditida</taxon>
        <taxon>Rhabditina</taxon>
        <taxon>Rhabditomorpha</taxon>
        <taxon>Strongyloidea</taxon>
        <taxon>Heligmosomidae</taxon>
        <taxon>Nippostrongylus</taxon>
    </lineage>
</organism>
<feature type="compositionally biased region" description="Acidic residues" evidence="1">
    <location>
        <begin position="509"/>
        <end position="521"/>
    </location>
</feature>
<feature type="transmembrane region" description="Helical" evidence="2">
    <location>
        <begin position="707"/>
        <end position="731"/>
    </location>
</feature>
<dbReference type="AlphaFoldDB" id="A0A0N4Y2S2"/>
<accession>A0A0N4Y2S2</accession>
<feature type="region of interest" description="Disordered" evidence="1">
    <location>
        <begin position="509"/>
        <end position="593"/>
    </location>
</feature>
<feature type="compositionally biased region" description="Low complexity" evidence="1">
    <location>
        <begin position="299"/>
        <end position="364"/>
    </location>
</feature>
<name>A0A0N4Y2S2_NIPBR</name>
<keyword evidence="2" id="KW-0472">Membrane</keyword>
<sequence length="744" mass="82538">MGGALPGSIAPAEQRCHRRYFKLPKISAKIVERTGCAECDRVVSGGSRYVVDDDNDPPVVDDRGAGDKCEQRCQRIHQRSLARVGFDDEKLRKLLEKQRPLGTTKDICWRVFDHLDCMKQCNSSPEHEKFDKFVRSKCRFALRGMHSVRCSTFLKEATELKLKSDPTLTPSQQICRYLHLNTLCLENTVTQYCPSAKKYFRRLNFRDYFPNFILPTNDTVFDDVDLDSCQMFDFVKKNNKFTESQLDKELTTVINFLEAKNVATLPPWTTTRSTISDERKEFTSLLEELLEEPSAVPETPTTALSNTSLTTTTTESTTTSTSSTTLPPTTTSTVPPTTSDTVALMTTSTVQPTSGSSSTTTATTLLPNASPKKGKYPPKSNKALAQKPKTSLKTTTPSPVEQLKTTPSTSVAPDLSIDLSTSPGTTPADEYGGYEYEEGPGNTSVDMVPIEKLTEIDSTDDSATTRKRLFSEDSWEFTPPNFRWSSMRFGNGGVTPLDIDTTTLFGMEEDDSGEDDEELAMEGDPMQPKKEQNKPKLGKFVISAHLSSSERRSEDHLEDGETTARPNKNVTEEAPLEQNLHLPSLSLPEKKPDVPVLRSNRVGAGNEVDNETVPLNPQDNDVQKAEMEILEGTSITPDPEPEELSATKTKDRAFSRLRTSTLRTTSRATMDKPARPTVPVNAKATAAENTTVLPRSVNDRSDRETLVLIYSLLLAVTIFTLMCILICIVWCRKTSAAPVSKPLY</sequence>
<gene>
    <name evidence="3" type="ORF">NBR_LOCUS10039</name>
</gene>
<evidence type="ECO:0000256" key="1">
    <source>
        <dbReference type="SAM" id="MobiDB-lite"/>
    </source>
</evidence>
<evidence type="ECO:0000313" key="5">
    <source>
        <dbReference type="WBParaSite" id="NBR_0001003801-mRNA-1"/>
    </source>
</evidence>
<protein>
    <submittedName>
        <fullName evidence="5">Chondroitin proteoglycan 4 domain-containing protein</fullName>
    </submittedName>
</protein>
<feature type="compositionally biased region" description="Low complexity" evidence="1">
    <location>
        <begin position="387"/>
        <end position="399"/>
    </location>
</feature>
<keyword evidence="4" id="KW-1185">Reference proteome</keyword>
<reference evidence="3 4" key="2">
    <citation type="submission" date="2018-11" db="EMBL/GenBank/DDBJ databases">
        <authorList>
            <consortium name="Pathogen Informatics"/>
        </authorList>
    </citation>
    <scope>NUCLEOTIDE SEQUENCE [LARGE SCALE GENOMIC DNA]</scope>
</reference>
<reference evidence="5" key="1">
    <citation type="submission" date="2017-02" db="UniProtKB">
        <authorList>
            <consortium name="WormBaseParasite"/>
        </authorList>
    </citation>
    <scope>IDENTIFICATION</scope>
</reference>
<dbReference type="Proteomes" id="UP000271162">
    <property type="component" value="Unassembled WGS sequence"/>
</dbReference>
<dbReference type="WBParaSite" id="NBR_0001003801-mRNA-1">
    <property type="protein sequence ID" value="NBR_0001003801-mRNA-1"/>
    <property type="gene ID" value="NBR_0001003801"/>
</dbReference>